<dbReference type="EMBL" id="GGEC01077030">
    <property type="protein sequence ID" value="MBX57514.1"/>
    <property type="molecule type" value="Transcribed_RNA"/>
</dbReference>
<dbReference type="AlphaFoldDB" id="A0A2P2PRZ9"/>
<protein>
    <submittedName>
        <fullName evidence="1">Uncharacterized protein</fullName>
    </submittedName>
</protein>
<reference evidence="1" key="1">
    <citation type="submission" date="2018-02" db="EMBL/GenBank/DDBJ databases">
        <title>Rhizophora mucronata_Transcriptome.</title>
        <authorList>
            <person name="Meera S.P."/>
            <person name="Sreeshan A."/>
            <person name="Augustine A."/>
        </authorList>
    </citation>
    <scope>NUCLEOTIDE SEQUENCE</scope>
    <source>
        <tissue evidence="1">Leaf</tissue>
    </source>
</reference>
<sequence length="44" mass="5045">MERSTLLGNSNYIRLTSKGFISKSFPNAEFLDILCKFSLQNNVF</sequence>
<evidence type="ECO:0000313" key="1">
    <source>
        <dbReference type="EMBL" id="MBX57514.1"/>
    </source>
</evidence>
<name>A0A2P2PRZ9_RHIMU</name>
<organism evidence="1">
    <name type="scientific">Rhizophora mucronata</name>
    <name type="common">Asiatic mangrove</name>
    <dbReference type="NCBI Taxonomy" id="61149"/>
    <lineage>
        <taxon>Eukaryota</taxon>
        <taxon>Viridiplantae</taxon>
        <taxon>Streptophyta</taxon>
        <taxon>Embryophyta</taxon>
        <taxon>Tracheophyta</taxon>
        <taxon>Spermatophyta</taxon>
        <taxon>Magnoliopsida</taxon>
        <taxon>eudicotyledons</taxon>
        <taxon>Gunneridae</taxon>
        <taxon>Pentapetalae</taxon>
        <taxon>rosids</taxon>
        <taxon>fabids</taxon>
        <taxon>Malpighiales</taxon>
        <taxon>Rhizophoraceae</taxon>
        <taxon>Rhizophora</taxon>
    </lineage>
</organism>
<proteinExistence type="predicted"/>
<accession>A0A2P2PRZ9</accession>